<feature type="region of interest" description="Disordered" evidence="1">
    <location>
        <begin position="23"/>
        <end position="49"/>
    </location>
</feature>
<feature type="compositionally biased region" description="Basic and acidic residues" evidence="1">
    <location>
        <begin position="30"/>
        <end position="45"/>
    </location>
</feature>
<evidence type="ECO:0000313" key="3">
    <source>
        <dbReference type="Proteomes" id="UP000664132"/>
    </source>
</evidence>
<evidence type="ECO:0000256" key="1">
    <source>
        <dbReference type="SAM" id="MobiDB-lite"/>
    </source>
</evidence>
<gene>
    <name evidence="2" type="ORF">IFR04_003919</name>
</gene>
<evidence type="ECO:0000313" key="2">
    <source>
        <dbReference type="EMBL" id="KAG4423007.1"/>
    </source>
</evidence>
<organism evidence="2 3">
    <name type="scientific">Cadophora malorum</name>
    <dbReference type="NCBI Taxonomy" id="108018"/>
    <lineage>
        <taxon>Eukaryota</taxon>
        <taxon>Fungi</taxon>
        <taxon>Dikarya</taxon>
        <taxon>Ascomycota</taxon>
        <taxon>Pezizomycotina</taxon>
        <taxon>Leotiomycetes</taxon>
        <taxon>Helotiales</taxon>
        <taxon>Ploettnerulaceae</taxon>
        <taxon>Cadophora</taxon>
    </lineage>
</organism>
<dbReference type="EMBL" id="JAFJYH010000041">
    <property type="protein sequence ID" value="KAG4423007.1"/>
    <property type="molecule type" value="Genomic_DNA"/>
</dbReference>
<dbReference type="AlphaFoldDB" id="A0A8H8BT50"/>
<keyword evidence="3" id="KW-1185">Reference proteome</keyword>
<sequence>MNLREQLGNDERGKNVKVVEVAPHTVATNLHRDREDPDDDKKDKNPNTLELPEFMDIVAKGWEQVKNTIGAGMGVDVVDKRYEAFGEDYQRAASK</sequence>
<protein>
    <submittedName>
        <fullName evidence="2">Uncharacterized protein</fullName>
    </submittedName>
</protein>
<reference evidence="2" key="1">
    <citation type="submission" date="2021-02" db="EMBL/GenBank/DDBJ databases">
        <title>Genome sequence Cadophora malorum strain M34.</title>
        <authorList>
            <person name="Stefanovic E."/>
            <person name="Vu D."/>
            <person name="Scully C."/>
            <person name="Dijksterhuis J."/>
            <person name="Roader J."/>
            <person name="Houbraken J."/>
        </authorList>
    </citation>
    <scope>NUCLEOTIDE SEQUENCE</scope>
    <source>
        <strain evidence="2">M34</strain>
    </source>
</reference>
<proteinExistence type="predicted"/>
<accession>A0A8H8BT50</accession>
<dbReference type="Proteomes" id="UP000664132">
    <property type="component" value="Unassembled WGS sequence"/>
</dbReference>
<comment type="caution">
    <text evidence="2">The sequence shown here is derived from an EMBL/GenBank/DDBJ whole genome shotgun (WGS) entry which is preliminary data.</text>
</comment>
<dbReference type="OrthoDB" id="37659at2759"/>
<name>A0A8H8BT50_9HELO</name>